<organism evidence="2 3">
    <name type="scientific">Candidatus Nitrospira kreftii</name>
    <dbReference type="NCBI Taxonomy" id="2652173"/>
    <lineage>
        <taxon>Bacteria</taxon>
        <taxon>Pseudomonadati</taxon>
        <taxon>Nitrospirota</taxon>
        <taxon>Nitrospiria</taxon>
        <taxon>Nitrospirales</taxon>
        <taxon>Nitrospiraceae</taxon>
        <taxon>Nitrospira</taxon>
    </lineage>
</organism>
<accession>A0A7S8FDD7</accession>
<evidence type="ECO:0000313" key="2">
    <source>
        <dbReference type="EMBL" id="QPD03727.1"/>
    </source>
</evidence>
<keyword evidence="1" id="KW-0472">Membrane</keyword>
<dbReference type="Proteomes" id="UP000593737">
    <property type="component" value="Chromosome"/>
</dbReference>
<reference evidence="2 3" key="1">
    <citation type="journal article" date="2020" name="ISME J.">
        <title>Enrichment and physiological characterization of a novel comammox Nitrospira indicates ammonium inhibition of complete nitrification.</title>
        <authorList>
            <person name="Sakoula D."/>
            <person name="Koch H."/>
            <person name="Frank J."/>
            <person name="Jetten M.S.M."/>
            <person name="van Kessel M.A.H.J."/>
            <person name="Lucker S."/>
        </authorList>
    </citation>
    <scope>NUCLEOTIDE SEQUENCE [LARGE SCALE GENOMIC DNA]</scope>
    <source>
        <strain evidence="2">Comreactor17</strain>
    </source>
</reference>
<proteinExistence type="predicted"/>
<keyword evidence="1" id="KW-0812">Transmembrane</keyword>
<dbReference type="KEGG" id="nkf:Nkreftii_001501"/>
<dbReference type="AlphaFoldDB" id="A0A7S8FDD7"/>
<dbReference type="EMBL" id="CP047423">
    <property type="protein sequence ID" value="QPD03727.1"/>
    <property type="molecule type" value="Genomic_DNA"/>
</dbReference>
<feature type="transmembrane region" description="Helical" evidence="1">
    <location>
        <begin position="21"/>
        <end position="38"/>
    </location>
</feature>
<evidence type="ECO:0000256" key="1">
    <source>
        <dbReference type="SAM" id="Phobius"/>
    </source>
</evidence>
<protein>
    <submittedName>
        <fullName evidence="2">Uncharacterized protein</fullName>
    </submittedName>
</protein>
<name>A0A7S8FDD7_9BACT</name>
<sequence length="361" mass="40573">MGDEAGGRKDLWDKWESFAKILAGVCAAAGAIAIPWFINHYTEENRKSQVYVQMMTEREKSDTSIRENMFRALLDGYLKTLGDDVKNEDLESFRKRIVFLELLTVNFQEFFNAKPLFEEVYDKLVEHRDTAKDASSRSAWMGLVKKITGVAKETASRQATTLNTIGDSVVFTMRTGEMGCVHLYEKLGIETLRKGDGVTRFKNFEEGECLPVQAAQGAGTSGTTIPMSQDQNRQESLITKGYQKRQSIQIRVVEVKEAGVAVEVTVYGDFFNGNTYVGSEPGRGFPVNVSYFDLPYMDNIKLVDGNRFALVLNGIYGGSDGNESAEADIEAIRFRNDFMSLRDRPLFEEMLKKLQQNSAAR</sequence>
<keyword evidence="1" id="KW-1133">Transmembrane helix</keyword>
<evidence type="ECO:0000313" key="3">
    <source>
        <dbReference type="Proteomes" id="UP000593737"/>
    </source>
</evidence>
<gene>
    <name evidence="2" type="ORF">Nkreftii_001501</name>
</gene>